<dbReference type="Proteomes" id="UP000606044">
    <property type="component" value="Unassembled WGS sequence"/>
</dbReference>
<reference evidence="1" key="1">
    <citation type="journal article" date="2014" name="Int. J. Syst. Evol. Microbiol.">
        <title>Complete genome sequence of Corynebacterium casei LMG S-19264T (=DSM 44701T), isolated from a smear-ripened cheese.</title>
        <authorList>
            <consortium name="US DOE Joint Genome Institute (JGI-PGF)"/>
            <person name="Walter F."/>
            <person name="Albersmeier A."/>
            <person name="Kalinowski J."/>
            <person name="Ruckert C."/>
        </authorList>
    </citation>
    <scope>NUCLEOTIDE SEQUENCE</scope>
    <source>
        <strain evidence="1">CCM 7897</strain>
    </source>
</reference>
<evidence type="ECO:0000313" key="1">
    <source>
        <dbReference type="EMBL" id="GGF82274.1"/>
    </source>
</evidence>
<comment type="caution">
    <text evidence="1">The sequence shown here is derived from an EMBL/GenBank/DDBJ whole genome shotgun (WGS) entry which is preliminary data.</text>
</comment>
<dbReference type="EMBL" id="BMCT01000009">
    <property type="protein sequence ID" value="GGF82274.1"/>
    <property type="molecule type" value="Genomic_DNA"/>
</dbReference>
<organism evidence="1 2">
    <name type="scientific">Azorhizobium oxalatiphilum</name>
    <dbReference type="NCBI Taxonomy" id="980631"/>
    <lineage>
        <taxon>Bacteria</taxon>
        <taxon>Pseudomonadati</taxon>
        <taxon>Pseudomonadota</taxon>
        <taxon>Alphaproteobacteria</taxon>
        <taxon>Hyphomicrobiales</taxon>
        <taxon>Xanthobacteraceae</taxon>
        <taxon>Azorhizobium</taxon>
    </lineage>
</organism>
<proteinExistence type="predicted"/>
<keyword evidence="2" id="KW-1185">Reference proteome</keyword>
<reference evidence="1" key="2">
    <citation type="submission" date="2020-09" db="EMBL/GenBank/DDBJ databases">
        <authorList>
            <person name="Sun Q."/>
            <person name="Sedlacek I."/>
        </authorList>
    </citation>
    <scope>NUCLEOTIDE SEQUENCE</scope>
    <source>
        <strain evidence="1">CCM 7897</strain>
    </source>
</reference>
<protein>
    <submittedName>
        <fullName evidence="1">Uncharacterized protein</fullName>
    </submittedName>
</protein>
<evidence type="ECO:0000313" key="2">
    <source>
        <dbReference type="Proteomes" id="UP000606044"/>
    </source>
</evidence>
<gene>
    <name evidence="1" type="ORF">GCM10007301_47970</name>
</gene>
<name>A0A917CBH9_9HYPH</name>
<accession>A0A917CBH9</accession>
<dbReference type="AlphaFoldDB" id="A0A917CBH9"/>
<dbReference type="RefSeq" id="WP_188583413.1">
    <property type="nucleotide sequence ID" value="NZ_BMCT01000009.1"/>
</dbReference>
<sequence length="90" mass="9998">MANKRTRATTTLQVIEPLALSDVYAMHIVSVTALGPHMSRVAFGVEVDTFGERVVEVVARLILPNELVPKFEVANAPEKLRFDIFEMTAQ</sequence>